<name>A0AA36NBD0_9DINO</name>
<dbReference type="EMBL" id="CAUJNA010003219">
    <property type="protein sequence ID" value="CAJ1396128.1"/>
    <property type="molecule type" value="Genomic_DNA"/>
</dbReference>
<reference evidence="3" key="1">
    <citation type="submission" date="2023-08" db="EMBL/GenBank/DDBJ databases">
        <authorList>
            <person name="Chen Y."/>
            <person name="Shah S."/>
            <person name="Dougan E. K."/>
            <person name="Thang M."/>
            <person name="Chan C."/>
        </authorList>
    </citation>
    <scope>NUCLEOTIDE SEQUENCE</scope>
</reference>
<dbReference type="Proteomes" id="UP001178507">
    <property type="component" value="Unassembled WGS sequence"/>
</dbReference>
<dbReference type="AlphaFoldDB" id="A0AA36NBD0"/>
<dbReference type="GO" id="GO:0004622">
    <property type="term" value="F:phosphatidylcholine lysophospholipase activity"/>
    <property type="evidence" value="ECO:0007669"/>
    <property type="project" value="TreeGrafter"/>
</dbReference>
<feature type="domain" description="SGNH hydrolase-type esterase" evidence="2">
    <location>
        <begin position="73"/>
        <end position="276"/>
    </location>
</feature>
<dbReference type="PANTHER" id="PTHR30383">
    <property type="entry name" value="THIOESTERASE 1/PROTEASE 1/LYSOPHOSPHOLIPASE L1"/>
    <property type="match status" value="1"/>
</dbReference>
<feature type="transmembrane region" description="Helical" evidence="1">
    <location>
        <begin position="18"/>
        <end position="38"/>
    </location>
</feature>
<dbReference type="InterPro" id="IPR051532">
    <property type="entry name" value="Ester_Hydrolysis_Enzymes"/>
</dbReference>
<organism evidence="3 4">
    <name type="scientific">Effrenium voratum</name>
    <dbReference type="NCBI Taxonomy" id="2562239"/>
    <lineage>
        <taxon>Eukaryota</taxon>
        <taxon>Sar</taxon>
        <taxon>Alveolata</taxon>
        <taxon>Dinophyceae</taxon>
        <taxon>Suessiales</taxon>
        <taxon>Symbiodiniaceae</taxon>
        <taxon>Effrenium</taxon>
    </lineage>
</organism>
<dbReference type="InterPro" id="IPR036514">
    <property type="entry name" value="SGNH_hydro_sf"/>
</dbReference>
<evidence type="ECO:0000313" key="3">
    <source>
        <dbReference type="EMBL" id="CAJ1396128.1"/>
    </source>
</evidence>
<keyword evidence="1" id="KW-0812">Transmembrane</keyword>
<gene>
    <name evidence="3" type="ORF">EVOR1521_LOCUS20405</name>
</gene>
<proteinExistence type="predicted"/>
<keyword evidence="1" id="KW-1133">Transmembrane helix</keyword>
<sequence length="297" mass="31693">MTAHVVPMFDLGWNVPVFAVYPVIPVPMVQIAVGMAPFQMEDAGLMMRQAMAEMPVHFKHCAGEALPRWRILCYGDSLTAGFFAGGMKFEPYGRTMSEVLSAGGYPCEVSVCGHSGCTTRDMLDARQTELADVVGCKGNGLSRILDAKPYDLVIIMSGTNDMGRGTCSSTIVEDLSHLHAVCHDRGVPTMVLAPPPAPAYGQMQEVQRQYLCQQLRHFASCSTSVCAFLDPAVFFLPPGGIFRPSPANSAAEDLVSTANGQLWEGDGLHLAPNGSQALGLGLAPLVAAQLGEEPGDY</sequence>
<accession>A0AA36NBD0</accession>
<dbReference type="SUPFAM" id="SSF52266">
    <property type="entry name" value="SGNH hydrolase"/>
    <property type="match status" value="1"/>
</dbReference>
<keyword evidence="1" id="KW-0472">Membrane</keyword>
<keyword evidence="4" id="KW-1185">Reference proteome</keyword>
<protein>
    <recommendedName>
        <fullName evidence="2">SGNH hydrolase-type esterase domain-containing protein</fullName>
    </recommendedName>
</protein>
<evidence type="ECO:0000256" key="1">
    <source>
        <dbReference type="SAM" id="Phobius"/>
    </source>
</evidence>
<dbReference type="Gene3D" id="3.40.50.1110">
    <property type="entry name" value="SGNH hydrolase"/>
    <property type="match status" value="1"/>
</dbReference>
<comment type="caution">
    <text evidence="3">The sequence shown here is derived from an EMBL/GenBank/DDBJ whole genome shotgun (WGS) entry which is preliminary data.</text>
</comment>
<evidence type="ECO:0000259" key="2">
    <source>
        <dbReference type="Pfam" id="PF13472"/>
    </source>
</evidence>
<evidence type="ECO:0000313" key="4">
    <source>
        <dbReference type="Proteomes" id="UP001178507"/>
    </source>
</evidence>
<dbReference type="InterPro" id="IPR013830">
    <property type="entry name" value="SGNH_hydro"/>
</dbReference>
<dbReference type="PANTHER" id="PTHR30383:SF5">
    <property type="entry name" value="SGNH HYDROLASE-TYPE ESTERASE DOMAIN-CONTAINING PROTEIN"/>
    <property type="match status" value="1"/>
</dbReference>
<dbReference type="Pfam" id="PF13472">
    <property type="entry name" value="Lipase_GDSL_2"/>
    <property type="match status" value="1"/>
</dbReference>